<sequence length="158" mass="17066">MHRGAAAKAYESKQSSSVLHCCALLLVTSVLLGVVLMASTGAAAESATGAAFSLFVKLTFKTNEAKETFYNDFTPLAQWIKDNEPGTLAYEAINSDKDPLVVLIVERYADKERDFLGAHRSSKPFLEFRPKLKALQDGGLVEVDGDSYIDSGAGFVRG</sequence>
<dbReference type="SUPFAM" id="SSF54909">
    <property type="entry name" value="Dimeric alpha+beta barrel"/>
    <property type="match status" value="1"/>
</dbReference>
<accession>A0A7S2GC00</accession>
<reference evidence="2" key="1">
    <citation type="submission" date="2021-01" db="EMBL/GenBank/DDBJ databases">
        <authorList>
            <person name="Corre E."/>
            <person name="Pelletier E."/>
            <person name="Niang G."/>
            <person name="Scheremetjew M."/>
            <person name="Finn R."/>
            <person name="Kale V."/>
            <person name="Holt S."/>
            <person name="Cochrane G."/>
            <person name="Meng A."/>
            <person name="Brown T."/>
            <person name="Cohen L."/>
        </authorList>
    </citation>
    <scope>NUCLEOTIDE SEQUENCE</scope>
    <source>
        <strain evidence="2">RCC1693</strain>
    </source>
</reference>
<dbReference type="PANTHER" id="PTHR40624:SF1">
    <property type="entry name" value="BIOSYNTHESIS MONOOXYGENASE, PUTATIVE (AFU_ORTHOLOGUE AFUA_1G12025)-RELATED"/>
    <property type="match status" value="1"/>
</dbReference>
<dbReference type="AlphaFoldDB" id="A0A7S2GC00"/>
<dbReference type="Gene3D" id="3.30.70.100">
    <property type="match status" value="1"/>
</dbReference>
<evidence type="ECO:0000313" key="2">
    <source>
        <dbReference type="EMBL" id="CAD9445000.1"/>
    </source>
</evidence>
<dbReference type="Pfam" id="PF03992">
    <property type="entry name" value="ABM"/>
    <property type="match status" value="1"/>
</dbReference>
<dbReference type="InterPro" id="IPR011008">
    <property type="entry name" value="Dimeric_a/b-barrel"/>
</dbReference>
<proteinExistence type="predicted"/>
<gene>
    <name evidence="2" type="ORF">FPAR1323_LOCUS15772</name>
</gene>
<dbReference type="InterPro" id="IPR007138">
    <property type="entry name" value="ABM_dom"/>
</dbReference>
<dbReference type="PANTHER" id="PTHR40624">
    <property type="entry name" value="BIOSYNTHESIS MONOOXYGENASE, PUTATIVE (AFU_ORTHOLOGUE AFUA_1G12025)-RELATED"/>
    <property type="match status" value="1"/>
</dbReference>
<feature type="domain" description="ABM" evidence="1">
    <location>
        <begin position="63"/>
        <end position="129"/>
    </location>
</feature>
<organism evidence="2">
    <name type="scientific">Florenciella parvula</name>
    <dbReference type="NCBI Taxonomy" id="236787"/>
    <lineage>
        <taxon>Eukaryota</taxon>
        <taxon>Sar</taxon>
        <taxon>Stramenopiles</taxon>
        <taxon>Ochrophyta</taxon>
        <taxon>Dictyochophyceae</taxon>
        <taxon>Florenciellales</taxon>
        <taxon>Florenciella</taxon>
    </lineage>
</organism>
<evidence type="ECO:0000259" key="1">
    <source>
        <dbReference type="Pfam" id="PF03992"/>
    </source>
</evidence>
<protein>
    <recommendedName>
        <fullName evidence="1">ABM domain-containing protein</fullName>
    </recommendedName>
</protein>
<name>A0A7S2GC00_9STRA</name>
<dbReference type="EMBL" id="HBGT01030178">
    <property type="protein sequence ID" value="CAD9445000.1"/>
    <property type="molecule type" value="Transcribed_RNA"/>
</dbReference>